<reference evidence="2 3" key="2">
    <citation type="submission" date="2019-04" db="EMBL/GenBank/DDBJ databases">
        <authorList>
            <person name="Yang S."/>
            <person name="Wei W."/>
        </authorList>
    </citation>
    <scope>NUCLEOTIDE SEQUENCE [LARGE SCALE GENOMIC DNA]</scope>
    <source>
        <strain evidence="3">ZP60</strain>
    </source>
</reference>
<protein>
    <recommendedName>
        <fullName evidence="4">Flagellin</fullName>
    </recommendedName>
</protein>
<reference evidence="2 3" key="1">
    <citation type="submission" date="2019-04" db="EMBL/GenBank/DDBJ databases">
        <title>Complete genome sequence of Arthrobacter sp. ZXY-2 associated with effective atrazine degradation and salt adaptation.</title>
        <authorList>
            <person name="Zhao X."/>
        </authorList>
    </citation>
    <scope>NUCLEOTIDE SEQUENCE [LARGE SCALE GENOMIC DNA]</scope>
    <source>
        <strain evidence="3">ZP60</strain>
    </source>
</reference>
<accession>A0A4D6KEP0</accession>
<evidence type="ECO:0000313" key="2">
    <source>
        <dbReference type="EMBL" id="QCD66670.1"/>
    </source>
</evidence>
<dbReference type="OMA" id="QFPARIT"/>
<sequence>MNDRAVSSTFSYVLSLAIATMLVTGLLVASGSFVEDRQRQVVRSELQVIGQQVSADVARADRLVRASDDPAGATVRIEQQFPARITGTTYRLELVATPSPTIRLRSSSPEVRVTVGVQNRTALSNSSADGGTVVVGYDGSALGVSND</sequence>
<keyword evidence="1" id="KW-0472">Membrane</keyword>
<dbReference type="InterPro" id="IPR055690">
    <property type="entry name" value="DUF7266"/>
</dbReference>
<keyword evidence="1" id="KW-1133">Transmembrane helix</keyword>
<feature type="transmembrane region" description="Helical" evidence="1">
    <location>
        <begin position="12"/>
        <end position="34"/>
    </location>
</feature>
<proteinExistence type="predicted"/>
<evidence type="ECO:0008006" key="4">
    <source>
        <dbReference type="Google" id="ProtNLM"/>
    </source>
</evidence>
<keyword evidence="1" id="KW-0812">Transmembrane</keyword>
<evidence type="ECO:0000313" key="3">
    <source>
        <dbReference type="Proteomes" id="UP000297053"/>
    </source>
</evidence>
<dbReference type="KEGG" id="halz:E5139_13825"/>
<dbReference type="EMBL" id="CP039375">
    <property type="protein sequence ID" value="QCD66670.1"/>
    <property type="molecule type" value="Genomic_DNA"/>
</dbReference>
<dbReference type="GeneID" id="42180039"/>
<dbReference type="Pfam" id="PF23928">
    <property type="entry name" value="DUF7266"/>
    <property type="match status" value="1"/>
</dbReference>
<name>A0A4D6KEP0_9EURY</name>
<evidence type="ECO:0000256" key="1">
    <source>
        <dbReference type="SAM" id="Phobius"/>
    </source>
</evidence>
<organism evidence="2 3">
    <name type="scientific">Halomicrobium mukohataei</name>
    <dbReference type="NCBI Taxonomy" id="57705"/>
    <lineage>
        <taxon>Archaea</taxon>
        <taxon>Methanobacteriati</taxon>
        <taxon>Methanobacteriota</taxon>
        <taxon>Stenosarchaea group</taxon>
        <taxon>Halobacteria</taxon>
        <taxon>Halobacteriales</taxon>
        <taxon>Haloarculaceae</taxon>
        <taxon>Halomicrobium</taxon>
    </lineage>
</organism>
<dbReference type="RefSeq" id="WP_015763092.1">
    <property type="nucleotide sequence ID" value="NZ_CP039375.1"/>
</dbReference>
<dbReference type="Proteomes" id="UP000297053">
    <property type="component" value="Chromosome"/>
</dbReference>
<gene>
    <name evidence="2" type="ORF">E5139_13825</name>
</gene>
<dbReference type="AlphaFoldDB" id="A0A4D6KEP0"/>